<protein>
    <recommendedName>
        <fullName evidence="2">TauD/TfdA-like domain-containing protein</fullName>
    </recommendedName>
</protein>
<accession>A0AAI9XX38</accession>
<dbReference type="InterPro" id="IPR042098">
    <property type="entry name" value="TauD-like_sf"/>
</dbReference>
<gene>
    <name evidence="3" type="ORF">CMEL01_12710</name>
</gene>
<dbReference type="Gene3D" id="3.60.130.10">
    <property type="entry name" value="Clavaminate synthase-like"/>
    <property type="match status" value="2"/>
</dbReference>
<comment type="caution">
    <text evidence="3">The sequence shown here is derived from an EMBL/GenBank/DDBJ whole genome shotgun (WGS) entry which is preliminary data.</text>
</comment>
<reference evidence="3 4" key="1">
    <citation type="submission" date="2016-10" db="EMBL/GenBank/DDBJ databases">
        <title>The genome sequence of Colletotrichum fioriniae PJ7.</title>
        <authorList>
            <person name="Baroncelli R."/>
        </authorList>
    </citation>
    <scope>NUCLEOTIDE SEQUENCE [LARGE SCALE GENOMIC DNA]</scope>
    <source>
        <strain evidence="3">Col 31</strain>
    </source>
</reference>
<dbReference type="EMBL" id="MLGG01000006">
    <property type="protein sequence ID" value="KAK1463949.1"/>
    <property type="molecule type" value="Genomic_DNA"/>
</dbReference>
<dbReference type="InterPro" id="IPR050411">
    <property type="entry name" value="AlphaKG_dependent_hydroxylases"/>
</dbReference>
<keyword evidence="1" id="KW-0560">Oxidoreductase</keyword>
<organism evidence="3 4">
    <name type="scientific">Colletotrichum melonis</name>
    <dbReference type="NCBI Taxonomy" id="1209925"/>
    <lineage>
        <taxon>Eukaryota</taxon>
        <taxon>Fungi</taxon>
        <taxon>Dikarya</taxon>
        <taxon>Ascomycota</taxon>
        <taxon>Pezizomycotina</taxon>
        <taxon>Sordariomycetes</taxon>
        <taxon>Hypocreomycetidae</taxon>
        <taxon>Glomerellales</taxon>
        <taxon>Glomerellaceae</taxon>
        <taxon>Colletotrichum</taxon>
        <taxon>Colletotrichum acutatum species complex</taxon>
    </lineage>
</organism>
<evidence type="ECO:0000259" key="2">
    <source>
        <dbReference type="Pfam" id="PF02668"/>
    </source>
</evidence>
<evidence type="ECO:0000256" key="1">
    <source>
        <dbReference type="ARBA" id="ARBA00023002"/>
    </source>
</evidence>
<dbReference type="Pfam" id="PF02668">
    <property type="entry name" value="TauD"/>
    <property type="match status" value="1"/>
</dbReference>
<keyword evidence="4" id="KW-1185">Reference proteome</keyword>
<dbReference type="AlphaFoldDB" id="A0AAI9XX38"/>
<dbReference type="GO" id="GO:0016491">
    <property type="term" value="F:oxidoreductase activity"/>
    <property type="evidence" value="ECO:0007669"/>
    <property type="project" value="UniProtKB-KW"/>
</dbReference>
<proteinExistence type="predicted"/>
<dbReference type="Proteomes" id="UP001239795">
    <property type="component" value="Unassembled WGS sequence"/>
</dbReference>
<dbReference type="InterPro" id="IPR003819">
    <property type="entry name" value="TauD/TfdA-like"/>
</dbReference>
<evidence type="ECO:0000313" key="3">
    <source>
        <dbReference type="EMBL" id="KAK1463949.1"/>
    </source>
</evidence>
<name>A0AAI9XX38_9PEZI</name>
<feature type="domain" description="TauD/TfdA-like" evidence="2">
    <location>
        <begin position="62"/>
        <end position="386"/>
    </location>
</feature>
<dbReference type="PANTHER" id="PTHR10696">
    <property type="entry name" value="GAMMA-BUTYROBETAINE HYDROXYLASE-RELATED"/>
    <property type="match status" value="1"/>
</dbReference>
<dbReference type="SUPFAM" id="SSF51197">
    <property type="entry name" value="Clavaminate synthase-like"/>
    <property type="match status" value="1"/>
</dbReference>
<sequence length="395" mass="43709">MHSNIQYSNEMAVKLEAFEVPGARTYFGHALPYGLQVKSSGPTGLVPPVIESAAALRALGDSGKLQDLLDKHGAVLIRGAGNASAETFSKLVGAAEKGRGSYPHVQIGLAGKRTPLADNVWTANEGSPSTRFYQHNEYSRYTRFPSNIHFYCVKKAPKGEFIPVLSRYCEVTRQIDLVDLSGATPIASSANVFEKVEAEIPELVEEISKRGLGMKMVFRAPGNEAKVNQFNWAGEHSFGQELTPEDDEATTKQKVEKQVRKLTSDFKWNEDGSLELTQHIPGIRRLPASGRPVWFNGLVGRHGITRDIGALDPPHIGRDGMTYLPSVYGDDTEIPRRLLDKLIDVIDKEEISLILEEGDLLLVDNFQVSHGREPWEGDRQILVSMWDTPISIGEY</sequence>
<evidence type="ECO:0000313" key="4">
    <source>
        <dbReference type="Proteomes" id="UP001239795"/>
    </source>
</evidence>
<dbReference type="PANTHER" id="PTHR10696:SF21">
    <property type="entry name" value="TAUD_TFDA-LIKE DOMAIN-CONTAINING PROTEIN"/>
    <property type="match status" value="1"/>
</dbReference>